<sequence length="66" mass="7926">MWGRTPWVENEKSCYAGRGGLKIMRVKLNLPHPRYALPHCHPYVQVRPHIHQDDQKMYSKIEIQRM</sequence>
<dbReference type="EMBL" id="GEDG01031160">
    <property type="protein sequence ID" value="JAP11541.1"/>
    <property type="molecule type" value="Transcribed_RNA"/>
</dbReference>
<name>A0A0V0GTS1_SOLCH</name>
<proteinExistence type="predicted"/>
<organism evidence="1">
    <name type="scientific">Solanum chacoense</name>
    <name type="common">Chaco potato</name>
    <dbReference type="NCBI Taxonomy" id="4108"/>
    <lineage>
        <taxon>Eukaryota</taxon>
        <taxon>Viridiplantae</taxon>
        <taxon>Streptophyta</taxon>
        <taxon>Embryophyta</taxon>
        <taxon>Tracheophyta</taxon>
        <taxon>Spermatophyta</taxon>
        <taxon>Magnoliopsida</taxon>
        <taxon>eudicotyledons</taxon>
        <taxon>Gunneridae</taxon>
        <taxon>Pentapetalae</taxon>
        <taxon>asterids</taxon>
        <taxon>lamiids</taxon>
        <taxon>Solanales</taxon>
        <taxon>Solanaceae</taxon>
        <taxon>Solanoideae</taxon>
        <taxon>Solaneae</taxon>
        <taxon>Solanum</taxon>
    </lineage>
</organism>
<evidence type="ECO:0000313" key="1">
    <source>
        <dbReference type="EMBL" id="JAP11541.1"/>
    </source>
</evidence>
<dbReference type="AlphaFoldDB" id="A0A0V0GTS1"/>
<accession>A0A0V0GTS1</accession>
<reference evidence="1" key="1">
    <citation type="submission" date="2015-12" db="EMBL/GenBank/DDBJ databases">
        <title>Gene expression during late stages of embryo sac development: a critical building block for successful pollen-pistil interactions.</title>
        <authorList>
            <person name="Liu Y."/>
            <person name="Joly V."/>
            <person name="Sabar M."/>
            <person name="Matton D.P."/>
        </authorList>
    </citation>
    <scope>NUCLEOTIDE SEQUENCE</scope>
</reference>
<protein>
    <submittedName>
        <fullName evidence="1">Putative ovule protein</fullName>
    </submittedName>
</protein>